<keyword evidence="4" id="KW-1133">Transmembrane helix</keyword>
<keyword evidence="2" id="KW-0328">Glycosyltransferase</keyword>
<dbReference type="AlphaFoldDB" id="A0A660SGY6"/>
<keyword evidence="3" id="KW-0808">Transferase</keyword>
<dbReference type="EMBL" id="QNBE01000060">
    <property type="protein sequence ID" value="RKX69913.1"/>
    <property type="molecule type" value="Genomic_DNA"/>
</dbReference>
<dbReference type="CDD" id="cd06442">
    <property type="entry name" value="DPM1_like"/>
    <property type="match status" value="1"/>
</dbReference>
<feature type="domain" description="Glycosyltransferase 2-like" evidence="5">
    <location>
        <begin position="6"/>
        <end position="170"/>
    </location>
</feature>
<protein>
    <submittedName>
        <fullName evidence="6">Polyprenol monophosphomannose synthase</fullName>
    </submittedName>
</protein>
<keyword evidence="4" id="KW-0472">Membrane</keyword>
<dbReference type="Gene3D" id="3.90.550.10">
    <property type="entry name" value="Spore Coat Polysaccharide Biosynthesis Protein SpsA, Chain A"/>
    <property type="match status" value="1"/>
</dbReference>
<comment type="caution">
    <text evidence="6">The sequence shown here is derived from an EMBL/GenBank/DDBJ whole genome shotgun (WGS) entry which is preliminary data.</text>
</comment>
<dbReference type="SUPFAM" id="SSF53448">
    <property type="entry name" value="Nucleotide-diphospho-sugar transferases"/>
    <property type="match status" value="1"/>
</dbReference>
<evidence type="ECO:0000259" key="5">
    <source>
        <dbReference type="Pfam" id="PF00535"/>
    </source>
</evidence>
<evidence type="ECO:0000313" key="7">
    <source>
        <dbReference type="Proteomes" id="UP000268469"/>
    </source>
</evidence>
<dbReference type="Pfam" id="PF00535">
    <property type="entry name" value="Glycos_transf_2"/>
    <property type="match status" value="1"/>
</dbReference>
<evidence type="ECO:0000256" key="2">
    <source>
        <dbReference type="ARBA" id="ARBA00022676"/>
    </source>
</evidence>
<dbReference type="InterPro" id="IPR039528">
    <property type="entry name" value="DPM1-like"/>
</dbReference>
<gene>
    <name evidence="6" type="ORF">DRP53_06680</name>
</gene>
<dbReference type="GO" id="GO:0016020">
    <property type="term" value="C:membrane"/>
    <property type="evidence" value="ECO:0007669"/>
    <property type="project" value="GOC"/>
</dbReference>
<comment type="similarity">
    <text evidence="1">Belongs to the glycosyltransferase 2 family.</text>
</comment>
<accession>A0A660SGY6</accession>
<sequence>MPKGLVIIPTYNEVENIAQVIKLTLDLPEQFDILVVDDNSTDGTREILEQMSAENPRIHTIFRSKKLGLGTAYIVGFKYAFKHNFQYVFEMDADLSHDPKDLTRFVSALKEHDFVVGSRYVKGVSVINWPMSRLLLSYFANLYARFVTGVPIKDLTSGFVGYRTEILKKIDLDRIKTDGYGFQIEIKYKLYRQGFRFSEIPIIFIERRSGHSKMSKGIIWQAFWLVWKLGIFGIFSK</sequence>
<proteinExistence type="inferred from homology"/>
<reference evidence="6 7" key="1">
    <citation type="submission" date="2018-06" db="EMBL/GenBank/DDBJ databases">
        <title>Extensive metabolic versatility and redundancy in microbially diverse, dynamic hydrothermal sediments.</title>
        <authorList>
            <person name="Dombrowski N."/>
            <person name="Teske A."/>
            <person name="Baker B.J."/>
        </authorList>
    </citation>
    <scope>NUCLEOTIDE SEQUENCE [LARGE SCALE GENOMIC DNA]</scope>
    <source>
        <strain evidence="6">B36_G15</strain>
    </source>
</reference>
<dbReference type="GO" id="GO:0004582">
    <property type="term" value="F:dolichyl-phosphate beta-D-mannosyltransferase activity"/>
    <property type="evidence" value="ECO:0007669"/>
    <property type="project" value="InterPro"/>
</dbReference>
<organism evidence="6 7">
    <name type="scientific">candidate division WOR-3 bacterium</name>
    <dbReference type="NCBI Taxonomy" id="2052148"/>
    <lineage>
        <taxon>Bacteria</taxon>
        <taxon>Bacteria division WOR-3</taxon>
    </lineage>
</organism>
<feature type="transmembrane region" description="Helical" evidence="4">
    <location>
        <begin position="217"/>
        <end position="235"/>
    </location>
</feature>
<dbReference type="Proteomes" id="UP000268469">
    <property type="component" value="Unassembled WGS sequence"/>
</dbReference>
<dbReference type="InterPro" id="IPR029044">
    <property type="entry name" value="Nucleotide-diphossugar_trans"/>
</dbReference>
<evidence type="ECO:0000256" key="3">
    <source>
        <dbReference type="ARBA" id="ARBA00022679"/>
    </source>
</evidence>
<dbReference type="PANTHER" id="PTHR43398">
    <property type="entry name" value="DOLICHOL-PHOSPHATE MANNOSYLTRANSFERASE SUBUNIT 1"/>
    <property type="match status" value="1"/>
</dbReference>
<evidence type="ECO:0000256" key="1">
    <source>
        <dbReference type="ARBA" id="ARBA00006739"/>
    </source>
</evidence>
<name>A0A660SGY6_UNCW3</name>
<dbReference type="GO" id="GO:0009247">
    <property type="term" value="P:glycolipid biosynthetic process"/>
    <property type="evidence" value="ECO:0007669"/>
    <property type="project" value="TreeGrafter"/>
</dbReference>
<dbReference type="PANTHER" id="PTHR43398:SF1">
    <property type="entry name" value="DOLICHOL-PHOSPHATE MANNOSYLTRANSFERASE SUBUNIT 1"/>
    <property type="match status" value="1"/>
</dbReference>
<evidence type="ECO:0000256" key="4">
    <source>
        <dbReference type="SAM" id="Phobius"/>
    </source>
</evidence>
<keyword evidence="4" id="KW-0812">Transmembrane</keyword>
<evidence type="ECO:0000313" key="6">
    <source>
        <dbReference type="EMBL" id="RKX69913.1"/>
    </source>
</evidence>
<dbReference type="FunFam" id="3.90.550.10:FF:000122">
    <property type="entry name" value="Dolichol-phosphate mannosyltransferase subunit 1"/>
    <property type="match status" value="1"/>
</dbReference>
<dbReference type="InterPro" id="IPR001173">
    <property type="entry name" value="Glyco_trans_2-like"/>
</dbReference>